<comment type="subcellular location">
    <subcellularLocation>
        <location evidence="1">Membrane</location>
        <topology evidence="1">Single-pass type I membrane protein</topology>
    </subcellularLocation>
</comment>
<dbReference type="GO" id="GO:0005891">
    <property type="term" value="C:voltage-gated calcium channel complex"/>
    <property type="evidence" value="ECO:0007669"/>
    <property type="project" value="TreeGrafter"/>
</dbReference>
<keyword evidence="3" id="KW-0109">Calcium transport</keyword>
<keyword evidence="13" id="KW-1015">Disulfide bond</keyword>
<accession>A0AAW0TZT5</accession>
<dbReference type="SMART" id="SM00327">
    <property type="entry name" value="VWA"/>
    <property type="match status" value="1"/>
</dbReference>
<dbReference type="FunFam" id="3.40.50.410:FF:000007">
    <property type="entry name" value="Calcium voltage-gated channel auxiliary subunit alpha2delta 3"/>
    <property type="match status" value="1"/>
</dbReference>
<evidence type="ECO:0000256" key="15">
    <source>
        <dbReference type="ARBA" id="ARBA00023303"/>
    </source>
</evidence>
<feature type="region of interest" description="Disordered" evidence="16">
    <location>
        <begin position="814"/>
        <end position="842"/>
    </location>
</feature>
<dbReference type="GO" id="GO:0046872">
    <property type="term" value="F:metal ion binding"/>
    <property type="evidence" value="ECO:0007669"/>
    <property type="project" value="UniProtKB-KW"/>
</dbReference>
<dbReference type="InterPro" id="IPR002035">
    <property type="entry name" value="VWF_A"/>
</dbReference>
<evidence type="ECO:0000256" key="3">
    <source>
        <dbReference type="ARBA" id="ARBA00022568"/>
    </source>
</evidence>
<evidence type="ECO:0000256" key="2">
    <source>
        <dbReference type="ARBA" id="ARBA00022448"/>
    </source>
</evidence>
<evidence type="ECO:0000256" key="8">
    <source>
        <dbReference type="ARBA" id="ARBA00022837"/>
    </source>
</evidence>
<evidence type="ECO:0000256" key="12">
    <source>
        <dbReference type="ARBA" id="ARBA00023136"/>
    </source>
</evidence>
<evidence type="ECO:0000256" key="1">
    <source>
        <dbReference type="ARBA" id="ARBA00004479"/>
    </source>
</evidence>
<gene>
    <name evidence="18" type="ORF">O3P69_013382</name>
</gene>
<reference evidence="18 19" key="1">
    <citation type="submission" date="2023-03" db="EMBL/GenBank/DDBJ databases">
        <title>High-quality genome of Scylla paramamosain provides insights in environmental adaptation.</title>
        <authorList>
            <person name="Zhang L."/>
        </authorList>
    </citation>
    <scope>NUCLEOTIDE SEQUENCE [LARGE SCALE GENOMIC DNA]</scope>
    <source>
        <strain evidence="18">LZ_2023a</strain>
        <tissue evidence="18">Muscle</tissue>
    </source>
</reference>
<dbReference type="Pfam" id="PF13768">
    <property type="entry name" value="VWA_3"/>
    <property type="match status" value="1"/>
</dbReference>
<keyword evidence="10" id="KW-1133">Transmembrane helix</keyword>
<feature type="region of interest" description="Disordered" evidence="16">
    <location>
        <begin position="1188"/>
        <end position="1212"/>
    </location>
</feature>
<organism evidence="18 19">
    <name type="scientific">Scylla paramamosain</name>
    <name type="common">Mud crab</name>
    <dbReference type="NCBI Taxonomy" id="85552"/>
    <lineage>
        <taxon>Eukaryota</taxon>
        <taxon>Metazoa</taxon>
        <taxon>Ecdysozoa</taxon>
        <taxon>Arthropoda</taxon>
        <taxon>Crustacea</taxon>
        <taxon>Multicrustacea</taxon>
        <taxon>Malacostraca</taxon>
        <taxon>Eumalacostraca</taxon>
        <taxon>Eucarida</taxon>
        <taxon>Decapoda</taxon>
        <taxon>Pleocyemata</taxon>
        <taxon>Brachyura</taxon>
        <taxon>Eubrachyura</taxon>
        <taxon>Portunoidea</taxon>
        <taxon>Portunidae</taxon>
        <taxon>Portuninae</taxon>
        <taxon>Scylla</taxon>
    </lineage>
</organism>
<keyword evidence="5" id="KW-0812">Transmembrane</keyword>
<sequence>MRHKVKWWCSLSLVQHRTTVVFILFSLFPTLLGVYTQEHDFNMPHQEVELWARKIGNHIFHLSNAFALYNDIKDNFRTGEATLQENDGLQLVKEMTSDVTNMMKFKVDAVNRIMNVAEEASLDKYKQEEPVDYYNAKRLNPSPDIPQEAIDDKNYRNLSLLSNIHFDGIPINESVSSVHVPTNVYAKAPDVINAIRWSGRLDRTFKSNYELDPTLSWQYFGSSTGFLRQYPASEWVMDEKDPDLYDARLRSWYIQAASSPKDMVILLDVSGSMTGLRKEIAIHVVLNILETLNENDFVNIFNFSTETTELVSCFNDSLVQANMENIGEFKKALKTIETKEIANFSKALIKAFELLQRYNKSGQGSQCNQAIMLVTDGAPDNYEKIFSTYNWPHFQVRVFTYLIGREEKKKRDLSWMACANKGYFVQVTTLAEVREQVLRYIPVMARPMVMYQEDHHHIWTGVYADVADPKQIEWLWEVREGKRQRDRTENYQKLQKIVKDSSSPAIIDALRDKWQVENFLRYGEFSLSSRSIARIKAAKMRKMRGRRGAPGLKEGYRLMTSVAVPVFDRKKTSNITERVLVNESVWVLRKREMKTANLLGVAGTDVPIREIEKLVPPYKLGVNGYSFMVNSNGYVIYHPDLRPVFQDILKPNYNSVDFAEVELTDYENEARANDSELLEMAGWRDYYSKLRKDLVEQNAAERMMSVKIHLDDMKRVVQRKQKYFAQKISGTPFSLGIAMPEGYGKYKVHGQIELTREIQDHRAGDVMNHFSTGNWTLHPDWVYCEYKYDQHQEDQSPEALINEFLSRAQKPNWKWRSTRTRPPPDPIMNQAQHKRWKPSMGSDERRDNYYCDKDLVQSLLFDARATNVYSRKVKIEDKIKDRNPVAIYIMLLSTSSQNFGITTAFVATRSGLTRWIDNPSESSSSNGNSKEPHFMKVHNRAIDEVWYKRAVDYYKEDQDAYVYSVPFDAATRDPDEVLVTATRAIFVEENDYRMAPAAVVGVTIKHRKFVDFFKNETYKCPSYPSRNSSCKKAKTCESKSLNCYLLDDNGFIIASENEDDTGKFFGTLEGTIMESLVQSEVYKKIQIFDYQAVCLDTQEKNSMASILTTPIQTLKWFASWVMGNVFWVLVKTQLYTLWDPNEAWAYAQGQWDPNAAPTDEVTYSKGPINYQSAFGEYQEMLPDEAVITDESSGEGSGKDPEEDGSGREGSGEEEIPLYEGILEYEVQDYLDGIPTEDTKHPELPDDIGDFPSLELAYINKTHPRPCDKTVYLYKLQSKKLKQDGLYKPVKGKLSNCHTNGCGRPFSVQKVISTNLILVAVNSLCPCESRKVDIEPVEVEHNETTSCNRLLMQHYRKRPQSCVNYHPDEHEIKLCGGAGSLGPSSVALLTLLLAHIYNSMMQS</sequence>
<keyword evidence="9" id="KW-0851">Voltage-gated channel</keyword>
<evidence type="ECO:0000256" key="11">
    <source>
        <dbReference type="ARBA" id="ARBA00023065"/>
    </source>
</evidence>
<keyword evidence="12" id="KW-0472">Membrane</keyword>
<evidence type="ECO:0000256" key="16">
    <source>
        <dbReference type="SAM" id="MobiDB-lite"/>
    </source>
</evidence>
<evidence type="ECO:0000256" key="7">
    <source>
        <dbReference type="ARBA" id="ARBA00022729"/>
    </source>
</evidence>
<feature type="domain" description="VWFA" evidence="17">
    <location>
        <begin position="262"/>
        <end position="441"/>
    </location>
</feature>
<evidence type="ECO:0000256" key="4">
    <source>
        <dbReference type="ARBA" id="ARBA00022673"/>
    </source>
</evidence>
<evidence type="ECO:0000256" key="13">
    <source>
        <dbReference type="ARBA" id="ARBA00023157"/>
    </source>
</evidence>
<dbReference type="InterPro" id="IPR051173">
    <property type="entry name" value="Ca_channel_alpha-2/delta"/>
</dbReference>
<dbReference type="CDD" id="cd01463">
    <property type="entry name" value="vWA_VGCC_like"/>
    <property type="match status" value="1"/>
</dbReference>
<keyword evidence="14" id="KW-0325">Glycoprotein</keyword>
<dbReference type="GO" id="GO:0005245">
    <property type="term" value="F:voltage-gated calcium channel activity"/>
    <property type="evidence" value="ECO:0007669"/>
    <property type="project" value="TreeGrafter"/>
</dbReference>
<evidence type="ECO:0000256" key="6">
    <source>
        <dbReference type="ARBA" id="ARBA00022723"/>
    </source>
</evidence>
<keyword evidence="15" id="KW-0407">Ion channel</keyword>
<dbReference type="InterPro" id="IPR013608">
    <property type="entry name" value="VWA_N"/>
</dbReference>
<dbReference type="Gene3D" id="3.30.450.20">
    <property type="entry name" value="PAS domain"/>
    <property type="match status" value="1"/>
</dbReference>
<evidence type="ECO:0000256" key="9">
    <source>
        <dbReference type="ARBA" id="ARBA00022882"/>
    </source>
</evidence>
<keyword evidence="6" id="KW-0479">Metal-binding</keyword>
<dbReference type="Pfam" id="PF08399">
    <property type="entry name" value="VWA_N"/>
    <property type="match status" value="1"/>
</dbReference>
<keyword evidence="11" id="KW-0406">Ion transport</keyword>
<evidence type="ECO:0000256" key="10">
    <source>
        <dbReference type="ARBA" id="ARBA00022989"/>
    </source>
</evidence>
<keyword evidence="8" id="KW-0106">Calcium</keyword>
<proteinExistence type="predicted"/>
<evidence type="ECO:0000313" key="19">
    <source>
        <dbReference type="Proteomes" id="UP001487740"/>
    </source>
</evidence>
<keyword evidence="7" id="KW-0732">Signal</keyword>
<evidence type="ECO:0000256" key="14">
    <source>
        <dbReference type="ARBA" id="ARBA00023180"/>
    </source>
</evidence>
<keyword evidence="2" id="KW-0813">Transport</keyword>
<dbReference type="Pfam" id="PF08473">
    <property type="entry name" value="VGCC_alpha2"/>
    <property type="match status" value="2"/>
</dbReference>
<dbReference type="Gene3D" id="3.40.50.410">
    <property type="entry name" value="von Willebrand factor, type A domain"/>
    <property type="match status" value="1"/>
</dbReference>
<dbReference type="PANTHER" id="PTHR10166:SF37">
    <property type="entry name" value="STOLID, ISOFORM H"/>
    <property type="match status" value="1"/>
</dbReference>
<evidence type="ECO:0000313" key="18">
    <source>
        <dbReference type="EMBL" id="KAK8393313.1"/>
    </source>
</evidence>
<dbReference type="Proteomes" id="UP001487740">
    <property type="component" value="Unassembled WGS sequence"/>
</dbReference>
<dbReference type="FunFam" id="3.30.450.20:FF:000057">
    <property type="entry name" value="Voltage-dependent calcium channel subunit alpha-2/delta-4"/>
    <property type="match status" value="1"/>
</dbReference>
<feature type="compositionally biased region" description="Basic and acidic residues" evidence="16">
    <location>
        <begin position="1196"/>
        <end position="1210"/>
    </location>
</feature>
<keyword evidence="19" id="KW-1185">Reference proteome</keyword>
<dbReference type="SUPFAM" id="SSF53300">
    <property type="entry name" value="vWA-like"/>
    <property type="match status" value="1"/>
</dbReference>
<dbReference type="InterPro" id="IPR013680">
    <property type="entry name" value="VDCC_a2/dsu"/>
</dbReference>
<name>A0AAW0TZT5_SCYPA</name>
<evidence type="ECO:0000256" key="5">
    <source>
        <dbReference type="ARBA" id="ARBA00022692"/>
    </source>
</evidence>
<comment type="caution">
    <text evidence="18">The sequence shown here is derived from an EMBL/GenBank/DDBJ whole genome shotgun (WGS) entry which is preliminary data.</text>
</comment>
<protein>
    <recommendedName>
        <fullName evidence="17">VWFA domain-containing protein</fullName>
    </recommendedName>
</protein>
<dbReference type="PROSITE" id="PS50234">
    <property type="entry name" value="VWFA"/>
    <property type="match status" value="1"/>
</dbReference>
<keyword evidence="4" id="KW-0107">Calcium channel</keyword>
<dbReference type="PANTHER" id="PTHR10166">
    <property type="entry name" value="VOLTAGE-DEPENDENT CALCIUM CHANNEL SUBUNIT ALPHA-2/DELTA-RELATED"/>
    <property type="match status" value="1"/>
</dbReference>
<dbReference type="InterPro" id="IPR036465">
    <property type="entry name" value="vWFA_dom_sf"/>
</dbReference>
<dbReference type="EMBL" id="JARAKH010000021">
    <property type="protein sequence ID" value="KAK8393313.1"/>
    <property type="molecule type" value="Genomic_DNA"/>
</dbReference>
<evidence type="ECO:0000259" key="17">
    <source>
        <dbReference type="PROSITE" id="PS50234"/>
    </source>
</evidence>